<keyword evidence="3" id="KW-1185">Reference proteome</keyword>
<dbReference type="PaxDb" id="4113-PGSC0003DMT400091934"/>
<protein>
    <submittedName>
        <fullName evidence="2">Microfilarial sheath protein</fullName>
    </submittedName>
</protein>
<accession>M1DNQ7</accession>
<feature type="region of interest" description="Disordered" evidence="1">
    <location>
        <begin position="1"/>
        <end position="30"/>
    </location>
</feature>
<evidence type="ECO:0000313" key="3">
    <source>
        <dbReference type="Proteomes" id="UP000011115"/>
    </source>
</evidence>
<feature type="compositionally biased region" description="Polar residues" evidence="1">
    <location>
        <begin position="19"/>
        <end position="28"/>
    </location>
</feature>
<reference evidence="2" key="2">
    <citation type="submission" date="2015-06" db="UniProtKB">
        <authorList>
            <consortium name="EnsemblPlants"/>
        </authorList>
    </citation>
    <scope>IDENTIFICATION</scope>
    <source>
        <strain evidence="2">DM1-3 516 R44</strain>
    </source>
</reference>
<evidence type="ECO:0000313" key="2">
    <source>
        <dbReference type="EnsemblPlants" id="PGSC0003DMT400091934"/>
    </source>
</evidence>
<name>M1DNQ7_SOLTU</name>
<dbReference type="InParanoid" id="M1DNQ7"/>
<dbReference type="AlphaFoldDB" id="M1DNQ7"/>
<dbReference type="Proteomes" id="UP000011115">
    <property type="component" value="Unassembled WGS sequence"/>
</dbReference>
<evidence type="ECO:0000256" key="1">
    <source>
        <dbReference type="SAM" id="MobiDB-lite"/>
    </source>
</evidence>
<proteinExistence type="predicted"/>
<dbReference type="EnsemblPlants" id="PGSC0003DMT400091934">
    <property type="protein sequence ID" value="PGSC0003DMT400091934"/>
    <property type="gene ID" value="PGSC0003DMG400041505"/>
</dbReference>
<reference evidence="3" key="1">
    <citation type="journal article" date="2011" name="Nature">
        <title>Genome sequence and analysis of the tuber crop potato.</title>
        <authorList>
            <consortium name="The Potato Genome Sequencing Consortium"/>
        </authorList>
    </citation>
    <scope>NUCLEOTIDE SEQUENCE [LARGE SCALE GENOMIC DNA]</scope>
    <source>
        <strain evidence="3">cv. DM1-3 516 R44</strain>
    </source>
</reference>
<organism evidence="2 3">
    <name type="scientific">Solanum tuberosum</name>
    <name type="common">Potato</name>
    <dbReference type="NCBI Taxonomy" id="4113"/>
    <lineage>
        <taxon>Eukaryota</taxon>
        <taxon>Viridiplantae</taxon>
        <taxon>Streptophyta</taxon>
        <taxon>Embryophyta</taxon>
        <taxon>Tracheophyta</taxon>
        <taxon>Spermatophyta</taxon>
        <taxon>Magnoliopsida</taxon>
        <taxon>eudicotyledons</taxon>
        <taxon>Gunneridae</taxon>
        <taxon>Pentapetalae</taxon>
        <taxon>asterids</taxon>
        <taxon>lamiids</taxon>
        <taxon>Solanales</taxon>
        <taxon>Solanaceae</taxon>
        <taxon>Solanoideae</taxon>
        <taxon>Solaneae</taxon>
        <taxon>Solanum</taxon>
    </lineage>
</organism>
<dbReference type="Gramene" id="PGSC0003DMT400091934">
    <property type="protein sequence ID" value="PGSC0003DMT400091934"/>
    <property type="gene ID" value="PGSC0003DMG400041505"/>
</dbReference>
<sequence length="182" mass="20824">MTPQDESSGPLRRTREDVSSISFESSQKSMRHAGLNVLKSLPSKIYPLALQNPYPIKPNYQTPPPNHPNYQAPLPNYPNAQSSYQVPLSNYPNAHHSYQAPKYQTFKTPAPTRQNPPNYRQVAPPSQNNYNLSCQEFLKKSSRVFTHLVESRTQLFERLKVASLIRTIDPKKCQCQFQTLHA</sequence>
<dbReference type="HOGENOM" id="CLU_1484470_0_0_1"/>